<dbReference type="GO" id="GO:0030527">
    <property type="term" value="F:structural constituent of chromatin"/>
    <property type="evidence" value="ECO:0007669"/>
    <property type="project" value="InterPro"/>
</dbReference>
<proteinExistence type="inferred from homology"/>
<evidence type="ECO:0000256" key="4">
    <source>
        <dbReference type="SAM" id="MobiDB-lite"/>
    </source>
</evidence>
<gene>
    <name evidence="6" type="ORF">HT99x_004845</name>
    <name evidence="5" type="ORF">HT99x_02152</name>
</gene>
<name>A0A0Q9YLI0_9GAMM</name>
<sequence>MAARKKSAKTKKASVKKAPVAKKRKAAPKAAKRAVKRATAKKAATHSAKAGGPISVGRKPFTKSEFVSTISAQTGIARKEVVSVLETIAKIIDAHLQKQGPEIFSWPGMLKIKVVKKPATKARQGVNPFTGETMMFKAKPASRRVKVLPLKQLKEMAS</sequence>
<feature type="compositionally biased region" description="Basic residues" evidence="4">
    <location>
        <begin position="1"/>
        <end position="44"/>
    </location>
</feature>
<evidence type="ECO:0000313" key="5">
    <source>
        <dbReference type="EMBL" id="KRG20665.1"/>
    </source>
</evidence>
<dbReference type="SMART" id="SM00411">
    <property type="entry name" value="BHL"/>
    <property type="match status" value="1"/>
</dbReference>
<evidence type="ECO:0000256" key="2">
    <source>
        <dbReference type="ARBA" id="ARBA00023125"/>
    </source>
</evidence>
<protein>
    <submittedName>
        <fullName evidence="5">Bacterial DNA-binding protein</fullName>
    </submittedName>
    <submittedName>
        <fullName evidence="6">HU family DNA-binding protein</fullName>
    </submittedName>
</protein>
<comment type="caution">
    <text evidence="5">The sequence shown here is derived from an EMBL/GenBank/DDBJ whole genome shotgun (WGS) entry which is preliminary data.</text>
</comment>
<dbReference type="InterPro" id="IPR010992">
    <property type="entry name" value="IHF-like_DNA-bd_dom_sf"/>
</dbReference>
<dbReference type="EMBL" id="LKAJ02000001">
    <property type="protein sequence ID" value="MCS5710747.1"/>
    <property type="molecule type" value="Genomic_DNA"/>
</dbReference>
<dbReference type="STRING" id="295108.HT99x_02152"/>
<dbReference type="AlphaFoldDB" id="A0A0Q9YLI0"/>
<dbReference type="OrthoDB" id="331625at2"/>
<dbReference type="SUPFAM" id="SSF47729">
    <property type="entry name" value="IHF-like DNA-binding proteins"/>
    <property type="match status" value="1"/>
</dbReference>
<keyword evidence="7" id="KW-1185">Reference proteome</keyword>
<evidence type="ECO:0000313" key="7">
    <source>
        <dbReference type="Proteomes" id="UP000051497"/>
    </source>
</evidence>
<dbReference type="CDD" id="cd13834">
    <property type="entry name" value="HU_like"/>
    <property type="match status" value="1"/>
</dbReference>
<keyword evidence="2 5" id="KW-0238">DNA-binding</keyword>
<dbReference type="Pfam" id="PF00216">
    <property type="entry name" value="Bac_DNA_binding"/>
    <property type="match status" value="1"/>
</dbReference>
<evidence type="ECO:0000256" key="3">
    <source>
        <dbReference type="RuleBase" id="RU003939"/>
    </source>
</evidence>
<feature type="region of interest" description="Disordered" evidence="4">
    <location>
        <begin position="1"/>
        <end position="59"/>
    </location>
</feature>
<comment type="similarity">
    <text evidence="1 3">Belongs to the bacterial histone-like protein family.</text>
</comment>
<dbReference type="EMBL" id="LKAJ01000009">
    <property type="protein sequence ID" value="KRG20665.1"/>
    <property type="molecule type" value="Genomic_DNA"/>
</dbReference>
<accession>A0A0Q9YLI0</accession>
<dbReference type="Proteomes" id="UP000051497">
    <property type="component" value="Unassembled WGS sequence"/>
</dbReference>
<dbReference type="Gene3D" id="4.10.520.10">
    <property type="entry name" value="IHF-like DNA-binding proteins"/>
    <property type="match status" value="1"/>
</dbReference>
<reference evidence="6" key="3">
    <citation type="submission" date="2021-06" db="EMBL/GenBank/DDBJ databases">
        <title>Genomic Description and Analysis of Intracellular Bacteria, Candidatus Berkiella cookevillensis and Candidatus Berkiella aquae.</title>
        <authorList>
            <person name="Kidane D.T."/>
            <person name="Mehari Y.T."/>
            <person name="Rice F.C."/>
            <person name="Arivett B.A."/>
            <person name="Farone A.L."/>
            <person name="Berk S.G."/>
            <person name="Farone M.B."/>
        </authorList>
    </citation>
    <scope>NUCLEOTIDE SEQUENCE</scope>
    <source>
        <strain evidence="6">HT99</strain>
    </source>
</reference>
<reference evidence="5" key="1">
    <citation type="submission" date="2015-09" db="EMBL/GenBank/DDBJ databases">
        <title>Draft Genome Sequences of Two Novel Amoeba-resistant Intranuclear Bacteria, Candidatus Berkiella cookevillensis and Candidatus Berkiella aquae.</title>
        <authorList>
            <person name="Mehari Y.T."/>
            <person name="Arivett B.A."/>
            <person name="Farone A.L."/>
            <person name="Gunderson J.H."/>
            <person name="Farone M.B."/>
        </authorList>
    </citation>
    <scope>NUCLEOTIDE SEQUENCE [LARGE SCALE GENOMIC DNA]</scope>
    <source>
        <strain evidence="5">HT99</strain>
    </source>
</reference>
<evidence type="ECO:0000256" key="1">
    <source>
        <dbReference type="ARBA" id="ARBA00010529"/>
    </source>
</evidence>
<reference evidence="6" key="2">
    <citation type="journal article" date="2016" name="Genome Announc.">
        <title>Draft Genome Sequences of Two Novel Amoeba-Resistant Intranuclear Bacteria, 'Candidatus Berkiella cookevillensis' and 'Candidatus Berkiella aquae'.</title>
        <authorList>
            <person name="Mehari Y.T."/>
            <person name="Arivett B.A."/>
            <person name="Farone A.L."/>
            <person name="Gunderson J.H."/>
            <person name="Farone M.B."/>
        </authorList>
    </citation>
    <scope>NUCLEOTIDE SEQUENCE</scope>
    <source>
        <strain evidence="6">HT99</strain>
    </source>
</reference>
<dbReference type="GO" id="GO:0003677">
    <property type="term" value="F:DNA binding"/>
    <property type="evidence" value="ECO:0007669"/>
    <property type="project" value="UniProtKB-KW"/>
</dbReference>
<organism evidence="5">
    <name type="scientific">Candidatus Berkiella aquae</name>
    <dbReference type="NCBI Taxonomy" id="295108"/>
    <lineage>
        <taxon>Bacteria</taxon>
        <taxon>Pseudomonadati</taxon>
        <taxon>Pseudomonadota</taxon>
        <taxon>Gammaproteobacteria</taxon>
        <taxon>Candidatus Berkiellales</taxon>
        <taxon>Candidatus Berkiellaceae</taxon>
        <taxon>Candidatus Berkiella</taxon>
    </lineage>
</organism>
<dbReference type="InterPro" id="IPR000119">
    <property type="entry name" value="Hist_DNA-bd"/>
</dbReference>
<dbReference type="RefSeq" id="WP_075066777.1">
    <property type="nucleotide sequence ID" value="NZ_LKAJ02000001.1"/>
</dbReference>
<evidence type="ECO:0000313" key="6">
    <source>
        <dbReference type="EMBL" id="MCS5710747.1"/>
    </source>
</evidence>